<keyword evidence="3" id="KW-1185">Reference proteome</keyword>
<evidence type="ECO:0000256" key="1">
    <source>
        <dbReference type="SAM" id="MobiDB-lite"/>
    </source>
</evidence>
<evidence type="ECO:0000313" key="2">
    <source>
        <dbReference type="EMBL" id="CAL1298029.1"/>
    </source>
</evidence>
<protein>
    <submittedName>
        <fullName evidence="2">Uncharacterized protein</fullName>
    </submittedName>
</protein>
<evidence type="ECO:0000313" key="3">
    <source>
        <dbReference type="Proteomes" id="UP001497382"/>
    </source>
</evidence>
<organism evidence="2 3">
    <name type="scientific">Larinioides sclopetarius</name>
    <dbReference type="NCBI Taxonomy" id="280406"/>
    <lineage>
        <taxon>Eukaryota</taxon>
        <taxon>Metazoa</taxon>
        <taxon>Ecdysozoa</taxon>
        <taxon>Arthropoda</taxon>
        <taxon>Chelicerata</taxon>
        <taxon>Arachnida</taxon>
        <taxon>Araneae</taxon>
        <taxon>Araneomorphae</taxon>
        <taxon>Entelegynae</taxon>
        <taxon>Araneoidea</taxon>
        <taxon>Araneidae</taxon>
        <taxon>Larinioides</taxon>
    </lineage>
</organism>
<name>A0AAV2BQ87_9ARAC</name>
<sequence>MSKKFQEATKHNLITVDWHKIFDILQTYIETLVSPSSSFSIVFCKRSQISTCLLPRFSHENEDNRCSRAVSCCCGHQHESAESSTNRQTSKDKESCVAVSLHPL</sequence>
<dbReference type="EMBL" id="CAXIEN010000451">
    <property type="protein sequence ID" value="CAL1298029.1"/>
    <property type="molecule type" value="Genomic_DNA"/>
</dbReference>
<dbReference type="Proteomes" id="UP001497382">
    <property type="component" value="Unassembled WGS sequence"/>
</dbReference>
<feature type="region of interest" description="Disordered" evidence="1">
    <location>
        <begin position="79"/>
        <end position="104"/>
    </location>
</feature>
<comment type="caution">
    <text evidence="2">The sequence shown here is derived from an EMBL/GenBank/DDBJ whole genome shotgun (WGS) entry which is preliminary data.</text>
</comment>
<reference evidence="2 3" key="1">
    <citation type="submission" date="2024-04" db="EMBL/GenBank/DDBJ databases">
        <authorList>
            <person name="Rising A."/>
            <person name="Reimegard J."/>
            <person name="Sonavane S."/>
            <person name="Akerstrom W."/>
            <person name="Nylinder S."/>
            <person name="Hedman E."/>
            <person name="Kallberg Y."/>
        </authorList>
    </citation>
    <scope>NUCLEOTIDE SEQUENCE [LARGE SCALE GENOMIC DNA]</scope>
</reference>
<dbReference type="AlphaFoldDB" id="A0AAV2BQ87"/>
<gene>
    <name evidence="2" type="ORF">LARSCL_LOCUS20656</name>
</gene>
<proteinExistence type="predicted"/>
<accession>A0AAV2BQ87</accession>